<evidence type="ECO:0000256" key="2">
    <source>
        <dbReference type="ARBA" id="ARBA00009145"/>
    </source>
</evidence>
<evidence type="ECO:0000256" key="7">
    <source>
        <dbReference type="ARBA" id="ARBA00048372"/>
    </source>
</evidence>
<sequence>MHRNSDEKLVQAFRHCGPYLKHHRGSTFVIMIPGATVASSHLEDIIGDIALLQSLDIKLVLVFGAREQIDAALDKNQIKAKFYKRIRIADDETFEVIKRVCGQMQIDLTSKLSMGLINTPMQGSRLNVISGNFVTSRPIGVVDGIDYMHSGIIRRVDADNILREINNHSIVLISPVGYSVTGECFSVNSEEVAAKVAVAIKANKLITFCSNDELLVNEKGDVIAEMFPDEAQKYLEQIDADVHNSTYRYLKASIYSCNGGVERCHLVSHEQDGAIIQELFTRDGIGTQIVKQSAEQVSQATINDIPSLMELIRPLEQEGILVHRPREQLEMEIENYVVIKRDGMVIASAALYSYEEKMGELACVAIHPDYRGSSRGDILINKIEELARSKGLKQLFVLTTKSAHFFLEKGFVPGTIEDLPAKKREHYNYQRMSKILFRQIKD</sequence>
<accession>A0A662ZJ14</accession>
<dbReference type="OrthoDB" id="9802238at2"/>
<dbReference type="SUPFAM" id="SSF53633">
    <property type="entry name" value="Carbamate kinase-like"/>
    <property type="match status" value="1"/>
</dbReference>
<dbReference type="InterPro" id="IPR010167">
    <property type="entry name" value="NH2A_AcTrfase"/>
</dbReference>
<keyword evidence="8" id="KW-0963">Cytoplasm</keyword>
<dbReference type="InterPro" id="IPR000182">
    <property type="entry name" value="GNAT_dom"/>
</dbReference>
<dbReference type="InterPro" id="IPR001048">
    <property type="entry name" value="Asp/Glu/Uridylate_kinase"/>
</dbReference>
<dbReference type="EMBL" id="FOXF01000038">
    <property type="protein sequence ID" value="SFP57383.1"/>
    <property type="molecule type" value="Genomic_DNA"/>
</dbReference>
<dbReference type="GO" id="GO:0006526">
    <property type="term" value="P:L-arginine biosynthetic process"/>
    <property type="evidence" value="ECO:0007669"/>
    <property type="project" value="UniProtKB-UniRule"/>
</dbReference>
<dbReference type="Gene3D" id="3.40.630.30">
    <property type="match status" value="1"/>
</dbReference>
<feature type="domain" description="N-acetyltransferase" evidence="9">
    <location>
        <begin position="295"/>
        <end position="434"/>
    </location>
</feature>
<dbReference type="Pfam" id="PF00696">
    <property type="entry name" value="AA_kinase"/>
    <property type="match status" value="1"/>
</dbReference>
<evidence type="ECO:0000259" key="9">
    <source>
        <dbReference type="PROSITE" id="PS51186"/>
    </source>
</evidence>
<dbReference type="PANTHER" id="PTHR30602:SF12">
    <property type="entry name" value="AMINO-ACID ACETYLTRANSFERASE NAGS1, CHLOROPLASTIC-RELATED"/>
    <property type="match status" value="1"/>
</dbReference>
<comment type="similarity">
    <text evidence="2 8">Belongs to the acetyltransferase family. ArgA subfamily.</text>
</comment>
<dbReference type="SUPFAM" id="SSF55729">
    <property type="entry name" value="Acyl-CoA N-acyltransferases (Nat)"/>
    <property type="match status" value="1"/>
</dbReference>
<dbReference type="AlphaFoldDB" id="A0A662ZJ14"/>
<comment type="catalytic activity">
    <reaction evidence="7 8">
        <text>L-glutamate + acetyl-CoA = N-acetyl-L-glutamate + CoA + H(+)</text>
        <dbReference type="Rhea" id="RHEA:24292"/>
        <dbReference type="ChEBI" id="CHEBI:15378"/>
        <dbReference type="ChEBI" id="CHEBI:29985"/>
        <dbReference type="ChEBI" id="CHEBI:44337"/>
        <dbReference type="ChEBI" id="CHEBI:57287"/>
        <dbReference type="ChEBI" id="CHEBI:57288"/>
        <dbReference type="EC" id="2.3.1.1"/>
    </reaction>
</comment>
<evidence type="ECO:0000256" key="3">
    <source>
        <dbReference type="ARBA" id="ARBA00022571"/>
    </source>
</evidence>
<dbReference type="HAMAP" id="MF_01105">
    <property type="entry name" value="N_acetyl_glu_synth"/>
    <property type="match status" value="1"/>
</dbReference>
<evidence type="ECO:0000313" key="11">
    <source>
        <dbReference type="Proteomes" id="UP000243745"/>
    </source>
</evidence>
<dbReference type="CDD" id="cd04237">
    <property type="entry name" value="AAK_NAGS-ABP"/>
    <property type="match status" value="1"/>
</dbReference>
<comment type="pathway">
    <text evidence="1 8">Amino-acid biosynthesis; L-arginine biosynthesis; N(2)-acetyl-L-ornithine from L-glutamate: step 1/4.</text>
</comment>
<keyword evidence="4 8" id="KW-0028">Amino-acid biosynthesis</keyword>
<dbReference type="EC" id="2.3.1.1" evidence="8"/>
<dbReference type="InterPro" id="IPR016181">
    <property type="entry name" value="Acyl_CoA_acyltransferase"/>
</dbReference>
<dbReference type="Pfam" id="PF00583">
    <property type="entry name" value="Acetyltransf_1"/>
    <property type="match status" value="1"/>
</dbReference>
<evidence type="ECO:0000256" key="4">
    <source>
        <dbReference type="ARBA" id="ARBA00022605"/>
    </source>
</evidence>
<evidence type="ECO:0000256" key="5">
    <source>
        <dbReference type="ARBA" id="ARBA00022679"/>
    </source>
</evidence>
<comment type="subcellular location">
    <subcellularLocation>
        <location evidence="8">Cytoplasm</location>
    </subcellularLocation>
</comment>
<dbReference type="PROSITE" id="PS51186">
    <property type="entry name" value="GNAT"/>
    <property type="match status" value="1"/>
</dbReference>
<keyword evidence="3 8" id="KW-0055">Arginine biosynthesis</keyword>
<dbReference type="RefSeq" id="WP_031578294.1">
    <property type="nucleotide sequence ID" value="NZ_FOXF01000038.1"/>
</dbReference>
<dbReference type="UniPathway" id="UPA00068">
    <property type="reaction ID" value="UER00106"/>
</dbReference>
<evidence type="ECO:0000313" key="10">
    <source>
        <dbReference type="EMBL" id="SFP57383.1"/>
    </source>
</evidence>
<evidence type="ECO:0000256" key="8">
    <source>
        <dbReference type="HAMAP-Rule" id="MF_01105"/>
    </source>
</evidence>
<evidence type="ECO:0000256" key="6">
    <source>
        <dbReference type="ARBA" id="ARBA00023315"/>
    </source>
</evidence>
<dbReference type="Proteomes" id="UP000243745">
    <property type="component" value="Unassembled WGS sequence"/>
</dbReference>
<evidence type="ECO:0000256" key="1">
    <source>
        <dbReference type="ARBA" id="ARBA00004925"/>
    </source>
</evidence>
<dbReference type="InterPro" id="IPR036393">
    <property type="entry name" value="AceGlu_kinase-like_sf"/>
</dbReference>
<proteinExistence type="inferred from homology"/>
<gene>
    <name evidence="8" type="primary">argA</name>
    <name evidence="10" type="ORF">SAMN02910344_01765</name>
</gene>
<dbReference type="PIRSF" id="PIRSF000423">
    <property type="entry name" value="ArgA"/>
    <property type="match status" value="1"/>
</dbReference>
<dbReference type="CDD" id="cd04301">
    <property type="entry name" value="NAT_SF"/>
    <property type="match status" value="1"/>
</dbReference>
<keyword evidence="5 8" id="KW-0808">Transferase</keyword>
<reference evidence="10 11" key="1">
    <citation type="submission" date="2016-10" db="EMBL/GenBank/DDBJ databases">
        <authorList>
            <person name="Varghese N."/>
            <person name="Submissions S."/>
        </authorList>
    </citation>
    <scope>NUCLEOTIDE SEQUENCE [LARGE SCALE GENOMIC DNA]</scope>
    <source>
        <strain evidence="10 11">DSM 1361</strain>
    </source>
</reference>
<dbReference type="InterPro" id="IPR033719">
    <property type="entry name" value="NAGS_kin"/>
</dbReference>
<dbReference type="NCBIfam" id="NF003641">
    <property type="entry name" value="PRK05279.1"/>
    <property type="match status" value="1"/>
</dbReference>
<comment type="miscellaneous">
    <text evidence="8">In bacteria which possess the bifunctional enzyme ornithine acetyltransferase/N-acetylglutamate synthase (ArgJ), ArgA fulfills an anaplerotic role.</text>
</comment>
<organism evidence="10 11">
    <name type="scientific">Ruminobacter amylophilus</name>
    <dbReference type="NCBI Taxonomy" id="867"/>
    <lineage>
        <taxon>Bacteria</taxon>
        <taxon>Pseudomonadati</taxon>
        <taxon>Pseudomonadota</taxon>
        <taxon>Gammaproteobacteria</taxon>
        <taxon>Aeromonadales</taxon>
        <taxon>Succinivibrionaceae</taxon>
        <taxon>Ruminobacter</taxon>
    </lineage>
</organism>
<name>A0A662ZJ14_9GAMM</name>
<dbReference type="Gene3D" id="3.40.1160.10">
    <property type="entry name" value="Acetylglutamate kinase-like"/>
    <property type="match status" value="1"/>
</dbReference>
<dbReference type="GO" id="GO:0005737">
    <property type="term" value="C:cytoplasm"/>
    <property type="evidence" value="ECO:0007669"/>
    <property type="project" value="UniProtKB-SubCell"/>
</dbReference>
<keyword evidence="6 8" id="KW-0012">Acyltransferase</keyword>
<dbReference type="GO" id="GO:0004042">
    <property type="term" value="F:L-glutamate N-acetyltransferase activity"/>
    <property type="evidence" value="ECO:0007669"/>
    <property type="project" value="UniProtKB-UniRule"/>
</dbReference>
<dbReference type="NCBIfam" id="TIGR01890">
    <property type="entry name" value="N-Ac-Glu-synth"/>
    <property type="match status" value="1"/>
</dbReference>
<keyword evidence="11" id="KW-1185">Reference proteome</keyword>
<dbReference type="PANTHER" id="PTHR30602">
    <property type="entry name" value="AMINO-ACID ACETYLTRANSFERASE"/>
    <property type="match status" value="1"/>
</dbReference>
<protein>
    <recommendedName>
        <fullName evidence="8">Amino-acid acetyltransferase</fullName>
        <ecNumber evidence="8">2.3.1.1</ecNumber>
    </recommendedName>
    <alternativeName>
        <fullName evidence="8">N-acetylglutamate synthase</fullName>
        <shortName evidence="8">AGS</shortName>
        <shortName evidence="8">NAGS</shortName>
    </alternativeName>
</protein>